<evidence type="ECO:0000256" key="2">
    <source>
        <dbReference type="ARBA" id="ARBA00023043"/>
    </source>
</evidence>
<evidence type="ECO:0000256" key="1">
    <source>
        <dbReference type="ARBA" id="ARBA00022737"/>
    </source>
</evidence>
<dbReference type="AlphaFoldDB" id="A0A0J5W9P5"/>
<name>A0A0J5W9P5_BURCE</name>
<dbReference type="RefSeq" id="WP_048250746.1">
    <property type="nucleotide sequence ID" value="NZ_LDWR01000060.1"/>
</dbReference>
<protein>
    <submittedName>
        <fullName evidence="3">Ankyrin</fullName>
    </submittedName>
</protein>
<keyword evidence="1" id="KW-0677">Repeat</keyword>
<dbReference type="Proteomes" id="UP000036338">
    <property type="component" value="Unassembled WGS sequence"/>
</dbReference>
<dbReference type="PANTHER" id="PTHR24189">
    <property type="entry name" value="MYOTROPHIN"/>
    <property type="match status" value="1"/>
</dbReference>
<dbReference type="PATRIC" id="fig|292.27.peg.7235"/>
<reference evidence="3 4" key="1">
    <citation type="submission" date="2015-05" db="EMBL/GenBank/DDBJ databases">
        <title>Draft genome of Burkholderia cepacia LK29.</title>
        <authorList>
            <person name="Chan X.Y."/>
        </authorList>
    </citation>
    <scope>NUCLEOTIDE SEQUENCE [LARGE SCALE GENOMIC DNA]</scope>
    <source>
        <strain evidence="3 4">LK29</strain>
    </source>
</reference>
<organism evidence="3 4">
    <name type="scientific">Burkholderia cepacia</name>
    <name type="common">Pseudomonas cepacia</name>
    <dbReference type="NCBI Taxonomy" id="292"/>
    <lineage>
        <taxon>Bacteria</taxon>
        <taxon>Pseudomonadati</taxon>
        <taxon>Pseudomonadota</taxon>
        <taxon>Betaproteobacteria</taxon>
        <taxon>Burkholderiales</taxon>
        <taxon>Burkholderiaceae</taxon>
        <taxon>Burkholderia</taxon>
        <taxon>Burkholderia cepacia complex</taxon>
    </lineage>
</organism>
<accession>A0A0J5W9P5</accession>
<gene>
    <name evidence="3" type="ORF">VL15_31790</name>
</gene>
<sequence>MNTLPPRANPEHLKKQAKALLRLYRQGDAHAVERFVRFLPAAANRTHAEVLALGLRLHDAQSCIAREYCVASWADLGAFVETHALARQQRSLLIRRWLDLAYGGDVTGGFGAARPRVAAQLLRDQPDLVSGDPTIACAAGDLDAVQAALAADPGWIARAGGALNLPPLVAVTHSRLGQIPEFAVRLRACARLLLDAGADPNQRIGNRFPPASLAAPDESGPLSALYGAAGVNRDPVLTTLLLEAGADPNDGESLYHSLENPACTRLLLEHGARVGGTNALRRALDMRDAAALELVLAHGGDPNEPAGEGPTKMWGAPLLRAIAVRCSARHIAALLAAGADPGARTVAGVSAYRLAMQAGLPDVATLLRAAGAEETLSAEDAFVAACARADADAARRIQARHPELPGALPDDRLRLLPDAAAWGSGDAVKVMVELGWPIAARGGDWDASALNQAVFRGDAALLAFLLEHGASWRETHGFGSDALGTLSWASVNEPEGVGHPDWEACARVLVAHGMPQAARDPSDPDGVLIGGRAMRFSEAVTDVLLGIDDGQPVSK</sequence>
<dbReference type="EMBL" id="LDWR01000060">
    <property type="protein sequence ID" value="KML47668.1"/>
    <property type="molecule type" value="Genomic_DNA"/>
</dbReference>
<evidence type="ECO:0000313" key="3">
    <source>
        <dbReference type="EMBL" id="KML47668.1"/>
    </source>
</evidence>
<dbReference type="Gene3D" id="1.25.40.20">
    <property type="entry name" value="Ankyrin repeat-containing domain"/>
    <property type="match status" value="3"/>
</dbReference>
<dbReference type="SUPFAM" id="SSF48403">
    <property type="entry name" value="Ankyrin repeat"/>
    <property type="match status" value="1"/>
</dbReference>
<dbReference type="PANTHER" id="PTHR24189:SF50">
    <property type="entry name" value="ANKYRIN REPEAT AND SOCS BOX PROTEIN 2"/>
    <property type="match status" value="1"/>
</dbReference>
<dbReference type="InterPro" id="IPR050745">
    <property type="entry name" value="Multifunctional_regulatory"/>
</dbReference>
<evidence type="ECO:0000313" key="4">
    <source>
        <dbReference type="Proteomes" id="UP000036338"/>
    </source>
</evidence>
<comment type="caution">
    <text evidence="3">The sequence shown here is derived from an EMBL/GenBank/DDBJ whole genome shotgun (WGS) entry which is preliminary data.</text>
</comment>
<dbReference type="InterPro" id="IPR036770">
    <property type="entry name" value="Ankyrin_rpt-contain_sf"/>
</dbReference>
<keyword evidence="2" id="KW-0040">ANK repeat</keyword>
<proteinExistence type="predicted"/>